<name>A0AAV8UV71_9RHOD</name>
<dbReference type="FunFam" id="3.10.20.90:FF:000202">
    <property type="entry name" value="Small ubiquitin-related modifier I"/>
    <property type="match status" value="1"/>
</dbReference>
<dbReference type="Proteomes" id="UP001157974">
    <property type="component" value="Unassembled WGS sequence"/>
</dbReference>
<feature type="domain" description="Ubiquitin-like" evidence="2">
    <location>
        <begin position="27"/>
        <end position="102"/>
    </location>
</feature>
<protein>
    <recommendedName>
        <fullName evidence="2">Ubiquitin-like domain-containing protein</fullName>
    </recommendedName>
</protein>
<proteinExistence type="predicted"/>
<evidence type="ECO:0000259" key="2">
    <source>
        <dbReference type="PROSITE" id="PS50053"/>
    </source>
</evidence>
<sequence length="103" mass="11581">MADGEEVKEPETEAKQEAKTEADPNLINLRVKDGGGNEVQFRIKKSTQLKKLMDVYCQRMGAQPNTFRFIFDGNRVGETDTPEKLEMEQGDVIDALVFQQGGM</sequence>
<organism evidence="3 4">
    <name type="scientific">Rhodosorus marinus</name>
    <dbReference type="NCBI Taxonomy" id="101924"/>
    <lineage>
        <taxon>Eukaryota</taxon>
        <taxon>Rhodophyta</taxon>
        <taxon>Stylonematophyceae</taxon>
        <taxon>Stylonematales</taxon>
        <taxon>Stylonemataceae</taxon>
        <taxon>Rhodosorus</taxon>
    </lineage>
</organism>
<dbReference type="SUPFAM" id="SSF54236">
    <property type="entry name" value="Ubiquitin-like"/>
    <property type="match status" value="1"/>
</dbReference>
<evidence type="ECO:0000313" key="3">
    <source>
        <dbReference type="EMBL" id="KAJ8906465.1"/>
    </source>
</evidence>
<evidence type="ECO:0000256" key="1">
    <source>
        <dbReference type="SAM" id="MobiDB-lite"/>
    </source>
</evidence>
<evidence type="ECO:0000313" key="4">
    <source>
        <dbReference type="Proteomes" id="UP001157974"/>
    </source>
</evidence>
<accession>A0AAV8UV71</accession>
<dbReference type="Gene3D" id="3.10.20.90">
    <property type="entry name" value="Phosphatidylinositol 3-kinase Catalytic Subunit, Chain A, domain 1"/>
    <property type="match status" value="1"/>
</dbReference>
<dbReference type="SMART" id="SM00213">
    <property type="entry name" value="UBQ"/>
    <property type="match status" value="1"/>
</dbReference>
<dbReference type="AlphaFoldDB" id="A0AAV8UV71"/>
<reference evidence="3 4" key="1">
    <citation type="journal article" date="2023" name="Nat. Commun.">
        <title>Origin of minicircular mitochondrial genomes in red algae.</title>
        <authorList>
            <person name="Lee Y."/>
            <person name="Cho C.H."/>
            <person name="Lee Y.M."/>
            <person name="Park S.I."/>
            <person name="Yang J.H."/>
            <person name="West J.A."/>
            <person name="Bhattacharya D."/>
            <person name="Yoon H.S."/>
        </authorList>
    </citation>
    <scope>NUCLEOTIDE SEQUENCE [LARGE SCALE GENOMIC DNA]</scope>
    <source>
        <strain evidence="3 4">CCMP1338</strain>
        <tissue evidence="3">Whole cell</tissue>
    </source>
</reference>
<gene>
    <name evidence="3" type="ORF">NDN08_002958</name>
</gene>
<comment type="caution">
    <text evidence="3">The sequence shown here is derived from an EMBL/GenBank/DDBJ whole genome shotgun (WGS) entry which is preliminary data.</text>
</comment>
<dbReference type="PROSITE" id="PS50053">
    <property type="entry name" value="UBIQUITIN_2"/>
    <property type="match status" value="1"/>
</dbReference>
<dbReference type="CDD" id="cd16116">
    <property type="entry name" value="Ubl_Smt3_like"/>
    <property type="match status" value="1"/>
</dbReference>
<dbReference type="InterPro" id="IPR000626">
    <property type="entry name" value="Ubiquitin-like_dom"/>
</dbReference>
<feature type="region of interest" description="Disordered" evidence="1">
    <location>
        <begin position="1"/>
        <end position="23"/>
    </location>
</feature>
<dbReference type="Pfam" id="PF11976">
    <property type="entry name" value="Rad60-SLD"/>
    <property type="match status" value="1"/>
</dbReference>
<dbReference type="EMBL" id="JAMWBK010000003">
    <property type="protein sequence ID" value="KAJ8906465.1"/>
    <property type="molecule type" value="Genomic_DNA"/>
</dbReference>
<dbReference type="PANTHER" id="PTHR10562">
    <property type="entry name" value="SMALL UBIQUITIN-RELATED MODIFIER"/>
    <property type="match status" value="1"/>
</dbReference>
<keyword evidence="4" id="KW-1185">Reference proteome</keyword>
<dbReference type="InterPro" id="IPR029071">
    <property type="entry name" value="Ubiquitin-like_domsf"/>
</dbReference>
<dbReference type="InterPro" id="IPR022617">
    <property type="entry name" value="Rad60/SUMO-like_dom"/>
</dbReference>
<feature type="compositionally biased region" description="Basic and acidic residues" evidence="1">
    <location>
        <begin position="1"/>
        <end position="22"/>
    </location>
</feature>